<comment type="similarity">
    <text evidence="2 10">Belongs to the HsdR family.</text>
</comment>
<dbReference type="Gene3D" id="3.40.50.300">
    <property type="entry name" value="P-loop containing nucleotide triphosphate hydrolases"/>
    <property type="match status" value="2"/>
</dbReference>
<dbReference type="EMBL" id="JADQDQ010000002">
    <property type="protein sequence ID" value="MBF9236776.1"/>
    <property type="molecule type" value="Genomic_DNA"/>
</dbReference>
<dbReference type="InterPro" id="IPR027417">
    <property type="entry name" value="P-loop_NTPase"/>
</dbReference>
<evidence type="ECO:0000313" key="12">
    <source>
        <dbReference type="EMBL" id="MBF9236776.1"/>
    </source>
</evidence>
<dbReference type="EC" id="3.1.21.3" evidence="10"/>
<keyword evidence="13" id="KW-1185">Reference proteome</keyword>
<dbReference type="Pfam" id="PF04313">
    <property type="entry name" value="HSDR_N"/>
    <property type="match status" value="1"/>
</dbReference>
<evidence type="ECO:0000256" key="10">
    <source>
        <dbReference type="RuleBase" id="RU364115"/>
    </source>
</evidence>
<evidence type="ECO:0000256" key="3">
    <source>
        <dbReference type="ARBA" id="ARBA00022722"/>
    </source>
</evidence>
<comment type="subunit">
    <text evidence="10">The type I restriction/modification system is composed of three polypeptides R, M and S.</text>
</comment>
<dbReference type="CDD" id="cd22332">
    <property type="entry name" value="HsdR_N"/>
    <property type="match status" value="1"/>
</dbReference>
<dbReference type="InterPro" id="IPR007409">
    <property type="entry name" value="Restrct_endonuc_type1_HsdR_N"/>
</dbReference>
<evidence type="ECO:0000256" key="1">
    <source>
        <dbReference type="ARBA" id="ARBA00000851"/>
    </source>
</evidence>
<protein>
    <recommendedName>
        <fullName evidence="10">Type I restriction enzyme endonuclease subunit</fullName>
        <shortName evidence="10">R protein</shortName>
        <ecNumber evidence="10">3.1.21.3</ecNumber>
    </recommendedName>
</protein>
<keyword evidence="7 10" id="KW-0378">Hydrolase</keyword>
<evidence type="ECO:0000256" key="8">
    <source>
        <dbReference type="ARBA" id="ARBA00022840"/>
    </source>
</evidence>
<dbReference type="SUPFAM" id="SSF52540">
    <property type="entry name" value="P-loop containing nucleoside triphosphate hydrolases"/>
    <property type="match status" value="2"/>
</dbReference>
<comment type="caution">
    <text evidence="12">The sequence shown here is derived from an EMBL/GenBank/DDBJ whole genome shotgun (WGS) entry which is preliminary data.</text>
</comment>
<dbReference type="NCBIfam" id="TIGR00348">
    <property type="entry name" value="hsdR"/>
    <property type="match status" value="1"/>
</dbReference>
<keyword evidence="3" id="KW-0540">Nuclease</keyword>
<dbReference type="CDD" id="cd18030">
    <property type="entry name" value="DEXHc_RE_I_HsdR"/>
    <property type="match status" value="1"/>
</dbReference>
<evidence type="ECO:0000256" key="6">
    <source>
        <dbReference type="ARBA" id="ARBA00022759"/>
    </source>
</evidence>
<dbReference type="InterPro" id="IPR014001">
    <property type="entry name" value="Helicase_ATP-bd"/>
</dbReference>
<dbReference type="InterPro" id="IPR055180">
    <property type="entry name" value="HsdR_RecA-like_helicase_dom_2"/>
</dbReference>
<evidence type="ECO:0000256" key="2">
    <source>
        <dbReference type="ARBA" id="ARBA00008598"/>
    </source>
</evidence>
<dbReference type="InterPro" id="IPR004473">
    <property type="entry name" value="Restrct_endonuc_typeI_HsdR"/>
</dbReference>
<dbReference type="Pfam" id="PF11867">
    <property type="entry name" value="T1RH-like_C"/>
    <property type="match status" value="1"/>
</dbReference>
<evidence type="ECO:0000259" key="11">
    <source>
        <dbReference type="PROSITE" id="PS51192"/>
    </source>
</evidence>
<proteinExistence type="inferred from homology"/>
<dbReference type="RefSeq" id="WP_196281158.1">
    <property type="nucleotide sequence ID" value="NZ_JADQDQ010000002.1"/>
</dbReference>
<keyword evidence="5 10" id="KW-0680">Restriction system</keyword>
<dbReference type="Pfam" id="PF22679">
    <property type="entry name" value="T1R_D3-like"/>
    <property type="match status" value="1"/>
</dbReference>
<organism evidence="12 13">
    <name type="scientific">Hymenobacter jeongseonensis</name>
    <dbReference type="NCBI Taxonomy" id="2791027"/>
    <lineage>
        <taxon>Bacteria</taxon>
        <taxon>Pseudomonadati</taxon>
        <taxon>Bacteroidota</taxon>
        <taxon>Cytophagia</taxon>
        <taxon>Cytophagales</taxon>
        <taxon>Hymenobacteraceae</taxon>
        <taxon>Hymenobacter</taxon>
    </lineage>
</organism>
<keyword evidence="9 10" id="KW-0238">DNA-binding</keyword>
<dbReference type="Proteomes" id="UP000597617">
    <property type="component" value="Unassembled WGS sequence"/>
</dbReference>
<keyword evidence="8 10" id="KW-0067">ATP-binding</keyword>
<dbReference type="InterPro" id="IPR021810">
    <property type="entry name" value="T1RH-like_C"/>
</dbReference>
<comment type="catalytic activity">
    <reaction evidence="1 10">
        <text>Endonucleolytic cleavage of DNA to give random double-stranded fragments with terminal 5'-phosphates, ATP is simultaneously hydrolyzed.</text>
        <dbReference type="EC" id="3.1.21.3"/>
    </reaction>
</comment>
<feature type="domain" description="Helicase ATP-binding" evidence="11">
    <location>
        <begin position="288"/>
        <end position="459"/>
    </location>
</feature>
<dbReference type="CDD" id="cd18800">
    <property type="entry name" value="SF2_C_EcoR124I-like"/>
    <property type="match status" value="1"/>
</dbReference>
<evidence type="ECO:0000256" key="7">
    <source>
        <dbReference type="ARBA" id="ARBA00022801"/>
    </source>
</evidence>
<dbReference type="PANTHER" id="PTHR30195">
    <property type="entry name" value="TYPE I SITE-SPECIFIC DEOXYRIBONUCLEASE PROTEIN SUBUNIT M AND R"/>
    <property type="match status" value="1"/>
</dbReference>
<dbReference type="PANTHER" id="PTHR30195:SF15">
    <property type="entry name" value="TYPE I RESTRICTION ENZYME HINDI ENDONUCLEASE SUBUNIT"/>
    <property type="match status" value="1"/>
</dbReference>
<evidence type="ECO:0000256" key="9">
    <source>
        <dbReference type="ARBA" id="ARBA00023125"/>
    </source>
</evidence>
<reference evidence="12 13" key="1">
    <citation type="submission" date="2020-11" db="EMBL/GenBank/DDBJ databases">
        <authorList>
            <person name="Kim M.K."/>
        </authorList>
    </citation>
    <scope>NUCLEOTIDE SEQUENCE [LARGE SCALE GENOMIC DNA]</scope>
    <source>
        <strain evidence="12 13">BT683</strain>
    </source>
</reference>
<dbReference type="InterPro" id="IPR051268">
    <property type="entry name" value="Type-I_R_enzyme_R_subunit"/>
</dbReference>
<name>A0ABS0IEJ1_9BACT</name>
<evidence type="ECO:0000256" key="5">
    <source>
        <dbReference type="ARBA" id="ARBA00022747"/>
    </source>
</evidence>
<comment type="function">
    <text evidence="10">Subunit R is required for both nuclease and ATPase activities, but not for modification.</text>
</comment>
<dbReference type="Pfam" id="PF18766">
    <property type="entry name" value="SWI2_SNF2"/>
    <property type="match status" value="1"/>
</dbReference>
<dbReference type="SMART" id="SM00487">
    <property type="entry name" value="DEXDc"/>
    <property type="match status" value="1"/>
</dbReference>
<dbReference type="Gene3D" id="3.90.1570.50">
    <property type="match status" value="1"/>
</dbReference>
<evidence type="ECO:0000256" key="4">
    <source>
        <dbReference type="ARBA" id="ARBA00022741"/>
    </source>
</evidence>
<evidence type="ECO:0000313" key="13">
    <source>
        <dbReference type="Proteomes" id="UP000597617"/>
    </source>
</evidence>
<keyword evidence="4 10" id="KW-0547">Nucleotide-binding</keyword>
<sequence length="1029" mass="114564">MTEDDIEQFALECLQAQSYQYTYGPTLGPPDSPHGGDERQRYDDVVLVGKLGSFIERHNRHIPAEARHDALRQVLRVGDGIALLAANESFHRLLTEGVPVEYRDPITGEVRGERVWLIDWQQPEQNQFLAVNQFTVIENGQNKRPDIVLFVNGLPLVVLELKNAINAKATCKQAFQQLQTYKKAIPGLFVYNALLIASDGFEAKAGTISADWSRFAAWRAKDDQGLAPDNESQLETLCAGLLQPQHLLDVLRHFLVFEHARNGTIKKLAAYHQFFAVRKAVVATQKAASVRGDKRAGVVWHTQGSGKSLSMVFYAGRLVVNEALGNPTLVVLTDRNDLDQQLFQTFSDCYELMRQLPQQAEDREDLRRKLSVAAGGVVFTTIQKFLPDEKGARYPELSDRRNIVVIADEAHRSQYDFIDGFARHLRDALPNATYIGFTGTPVESTDRNTQAVFGDYIDVYDIQQAVEDGATVRIYYESRLAKINFKDGEEGLVDAAFDELTESEELTAKQQLKARWARVEALVGSDDRVRSVAQDIVQHFEARTSVLTGKGMIVCMSRRICAALYAEIVKLRPHWHSTDDKLGKMKVVMTGSSSDTEDLQSHIRNKAARTALADRMKDPEDGLQLVIVRDMWLTGFDAPSLHTLYVDKPMKGHNLMQAIARVNRVFPGKDGGLVVDYLGIATDLKRALATYTESGGKGKPTLDQAEAVAATLNFHEAVVSLLHGCDYGGYFDLSTKEKLTGILDLANCILALPDNGRQRFLDQTLGLLKTFAIAVPHPTVLALRDDIALFQAVRAYLLKLADSGKPTGKSDEEVETAIRQIVSDAVVAGDVVDIFAEAGLRKPDISILSDDFLAEVQGMKQKNVALELLKKLLSQDIKSRAGSNVVQSRKFSEMLDAAMKKYQNNVITAAQIIDELIKLAKELKDQDARGDKFNLNKDELAFYDALGASESAMEVMGDDKLRIIARELVDIVRKNTSIDWTMKESVQANLRRLVKRILNKYGYPPDLQVRAIDTVLEQAKRLALFSNSG</sequence>
<gene>
    <name evidence="12" type="ORF">I2I05_05155</name>
</gene>
<dbReference type="PROSITE" id="PS51192">
    <property type="entry name" value="HELICASE_ATP_BIND_1"/>
    <property type="match status" value="1"/>
</dbReference>
<keyword evidence="6 12" id="KW-0255">Endonuclease</keyword>
<dbReference type="InterPro" id="IPR040980">
    <property type="entry name" value="SWI2_SNF2"/>
</dbReference>
<accession>A0ABS0IEJ1</accession>
<dbReference type="GO" id="GO:0004519">
    <property type="term" value="F:endonuclease activity"/>
    <property type="evidence" value="ECO:0007669"/>
    <property type="project" value="UniProtKB-KW"/>
</dbReference>